<reference evidence="2" key="1">
    <citation type="submission" date="2017-04" db="EMBL/GenBank/DDBJ databases">
        <title>Population genomics of picophytoplankton unveils novel chromosome hypervariability.</title>
        <authorList>
            <consortium name="DOE Joint Genome Institute"/>
            <person name="Blanc-Mathieu R."/>
            <person name="Krasovec M."/>
            <person name="Hebrard M."/>
            <person name="Yau S."/>
            <person name="Desgranges E."/>
            <person name="Martin J."/>
            <person name="Schackwitz W."/>
            <person name="Kuo A."/>
            <person name="Salin G."/>
            <person name="Donnadieu C."/>
            <person name="Desdevises Y."/>
            <person name="Sanchez-Ferandin S."/>
            <person name="Moreau H."/>
            <person name="Rivals E."/>
            <person name="Grigoriev I.V."/>
            <person name="Grimsley N."/>
            <person name="Eyre-Walker A."/>
            <person name="Piganeau G."/>
        </authorList>
    </citation>
    <scope>NUCLEOTIDE SEQUENCE [LARGE SCALE GENOMIC DNA]</scope>
    <source>
        <strain evidence="2">RCC 1115</strain>
    </source>
</reference>
<protein>
    <submittedName>
        <fullName evidence="2">Uncharacterized protein</fullName>
    </submittedName>
</protein>
<dbReference type="Proteomes" id="UP000195557">
    <property type="component" value="Unassembled WGS sequence"/>
</dbReference>
<dbReference type="AlphaFoldDB" id="A0A1Y5I7U7"/>
<organism evidence="2">
    <name type="scientific">Ostreococcus tauri</name>
    <name type="common">Marine green alga</name>
    <dbReference type="NCBI Taxonomy" id="70448"/>
    <lineage>
        <taxon>Eukaryota</taxon>
        <taxon>Viridiplantae</taxon>
        <taxon>Chlorophyta</taxon>
        <taxon>Mamiellophyceae</taxon>
        <taxon>Mamiellales</taxon>
        <taxon>Bathycoccaceae</taxon>
        <taxon>Ostreococcus</taxon>
    </lineage>
</organism>
<evidence type="ECO:0000256" key="1">
    <source>
        <dbReference type="SAM" id="MobiDB-lite"/>
    </source>
</evidence>
<feature type="region of interest" description="Disordered" evidence="1">
    <location>
        <begin position="90"/>
        <end position="149"/>
    </location>
</feature>
<feature type="compositionally biased region" description="Basic and acidic residues" evidence="1">
    <location>
        <begin position="117"/>
        <end position="133"/>
    </location>
</feature>
<evidence type="ECO:0000313" key="2">
    <source>
        <dbReference type="EMBL" id="OUS43242.1"/>
    </source>
</evidence>
<gene>
    <name evidence="2" type="ORF">BE221DRAFT_80945</name>
</gene>
<proteinExistence type="predicted"/>
<dbReference type="EMBL" id="KZ155832">
    <property type="protein sequence ID" value="OUS43242.1"/>
    <property type="molecule type" value="Genomic_DNA"/>
</dbReference>
<accession>A0A1Y5I7U7</accession>
<name>A0A1Y5I7U7_OSTTA</name>
<sequence length="149" mass="16548">MESPHRPIYGVVAQLVERALRMREVPGSKPGDSIFDIIYSSLNTHQISLRRLLIFNQRACIEFSTSRARVRVEYVSDVVVRSTQRAPGAFEHATGSVGRRAAHPAVMRPRRTPSGTPRRDASGGDAMRTRVIDVGDEADAAPRRRSVVQ</sequence>